<evidence type="ECO:0000256" key="2">
    <source>
        <dbReference type="ARBA" id="ARBA00022777"/>
    </source>
</evidence>
<dbReference type="PANTHER" id="PTHR10584:SF167">
    <property type="entry name" value="PFKB DOMAIN PROTEIN"/>
    <property type="match status" value="1"/>
</dbReference>
<dbReference type="Pfam" id="PF00294">
    <property type="entry name" value="PfkB"/>
    <property type="match status" value="1"/>
</dbReference>
<organism evidence="4 5">
    <name type="scientific">Hamadaea flava</name>
    <dbReference type="NCBI Taxonomy" id="1742688"/>
    <lineage>
        <taxon>Bacteria</taxon>
        <taxon>Bacillati</taxon>
        <taxon>Actinomycetota</taxon>
        <taxon>Actinomycetes</taxon>
        <taxon>Micromonosporales</taxon>
        <taxon>Micromonosporaceae</taxon>
        <taxon>Hamadaea</taxon>
    </lineage>
</organism>
<evidence type="ECO:0000313" key="5">
    <source>
        <dbReference type="Proteomes" id="UP001595816"/>
    </source>
</evidence>
<dbReference type="SUPFAM" id="SSF53613">
    <property type="entry name" value="Ribokinase-like"/>
    <property type="match status" value="1"/>
</dbReference>
<dbReference type="EMBL" id="JBHSAY010000005">
    <property type="protein sequence ID" value="MFC4131059.1"/>
    <property type="molecule type" value="Genomic_DNA"/>
</dbReference>
<keyword evidence="1 4" id="KW-0808">Transferase</keyword>
<dbReference type="PANTHER" id="PTHR10584">
    <property type="entry name" value="SUGAR KINASE"/>
    <property type="match status" value="1"/>
</dbReference>
<keyword evidence="2 4" id="KW-0418">Kinase</keyword>
<dbReference type="GO" id="GO:0016301">
    <property type="term" value="F:kinase activity"/>
    <property type="evidence" value="ECO:0007669"/>
    <property type="project" value="UniProtKB-KW"/>
</dbReference>
<dbReference type="PROSITE" id="PS00584">
    <property type="entry name" value="PFKB_KINASES_2"/>
    <property type="match status" value="1"/>
</dbReference>
<dbReference type="Gene3D" id="3.40.1190.20">
    <property type="match status" value="1"/>
</dbReference>
<evidence type="ECO:0000259" key="3">
    <source>
        <dbReference type="Pfam" id="PF00294"/>
    </source>
</evidence>
<dbReference type="RefSeq" id="WP_253763645.1">
    <property type="nucleotide sequence ID" value="NZ_JAMZDZ010000001.1"/>
</dbReference>
<proteinExistence type="predicted"/>
<dbReference type="InterPro" id="IPR029056">
    <property type="entry name" value="Ribokinase-like"/>
</dbReference>
<gene>
    <name evidence="4" type="ORF">ACFOZ4_10635</name>
</gene>
<dbReference type="InterPro" id="IPR011611">
    <property type="entry name" value="PfkB_dom"/>
</dbReference>
<evidence type="ECO:0000313" key="4">
    <source>
        <dbReference type="EMBL" id="MFC4131059.1"/>
    </source>
</evidence>
<dbReference type="PROSITE" id="PS00583">
    <property type="entry name" value="PFKB_KINASES_1"/>
    <property type="match status" value="1"/>
</dbReference>
<name>A0ABV8LJS9_9ACTN</name>
<keyword evidence="5" id="KW-1185">Reference proteome</keyword>
<reference evidence="5" key="1">
    <citation type="journal article" date="2019" name="Int. J. Syst. Evol. Microbiol.">
        <title>The Global Catalogue of Microorganisms (GCM) 10K type strain sequencing project: providing services to taxonomists for standard genome sequencing and annotation.</title>
        <authorList>
            <consortium name="The Broad Institute Genomics Platform"/>
            <consortium name="The Broad Institute Genome Sequencing Center for Infectious Disease"/>
            <person name="Wu L."/>
            <person name="Ma J."/>
        </authorList>
    </citation>
    <scope>NUCLEOTIDE SEQUENCE [LARGE SCALE GENOMIC DNA]</scope>
    <source>
        <strain evidence="5">CGMCC 4.7289</strain>
    </source>
</reference>
<dbReference type="InterPro" id="IPR002173">
    <property type="entry name" value="Carboh/pur_kinase_PfkB_CS"/>
</dbReference>
<evidence type="ECO:0000256" key="1">
    <source>
        <dbReference type="ARBA" id="ARBA00022679"/>
    </source>
</evidence>
<feature type="domain" description="Carbohydrate kinase PfkB" evidence="3">
    <location>
        <begin position="2"/>
        <end position="292"/>
    </location>
</feature>
<dbReference type="EC" id="2.7.1.-" evidence="4"/>
<protein>
    <submittedName>
        <fullName evidence="4">Carbohydrate kinase family protein</fullName>
        <ecNumber evidence="4">2.7.1.-</ecNumber>
    </submittedName>
</protein>
<accession>A0ABV8LJS9</accession>
<dbReference type="Proteomes" id="UP001595816">
    <property type="component" value="Unassembled WGS sequence"/>
</dbReference>
<comment type="caution">
    <text evidence="4">The sequence shown here is derived from an EMBL/GenBank/DDBJ whole genome shotgun (WGS) entry which is preliminary data.</text>
</comment>
<sequence length="299" mass="29594">MCCVGDIITDVLAALLAPLAPDSDTPAHIQVAGGGQAANTASWLAASGADVVLVGAVGDDQAGRERVAELTEAGVRVAAQVCHGSATGAIVVLSTLHGRSMITDRGANLLLTPESVDVGLSDAGRLHLSAYTLLDPGSRRAGRHALEQAMARGIPVSVDAASAHPLEQVGAELFFSWVRGTQVLLANSDEALVLAGEGTPEEQARRLADAVGGSAVVKLGAGGAVWALPDGELLTAPATAVPALDTTGAGDAFAAGLIGALAAGASPDKALSAATALGSQAVTTLGARPPVPVHSEVGR</sequence>